<reference evidence="3" key="1">
    <citation type="submission" date="2020-02" db="EMBL/GenBank/DDBJ databases">
        <authorList>
            <person name="Meier V. D."/>
        </authorList>
    </citation>
    <scope>NUCLEOTIDE SEQUENCE</scope>
    <source>
        <strain evidence="3">AVDCRST_MAG85</strain>
    </source>
</reference>
<name>A0A6J4TKZ1_9ACTN</name>
<proteinExistence type="predicted"/>
<feature type="domain" description="HTH crp-type" evidence="2">
    <location>
        <begin position="159"/>
        <end position="232"/>
    </location>
</feature>
<feature type="region of interest" description="Disordered" evidence="1">
    <location>
        <begin position="264"/>
        <end position="294"/>
    </location>
</feature>
<dbReference type="InterPro" id="IPR012318">
    <property type="entry name" value="HTH_CRP"/>
</dbReference>
<dbReference type="EMBL" id="CADCVT010000349">
    <property type="protein sequence ID" value="CAA9525186.1"/>
    <property type="molecule type" value="Genomic_DNA"/>
</dbReference>
<gene>
    <name evidence="3" type="ORF">AVDCRST_MAG85-3169</name>
</gene>
<dbReference type="InterPro" id="IPR014710">
    <property type="entry name" value="RmlC-like_jellyroll"/>
</dbReference>
<dbReference type="InterPro" id="IPR036390">
    <property type="entry name" value="WH_DNA-bd_sf"/>
</dbReference>
<evidence type="ECO:0000259" key="2">
    <source>
        <dbReference type="PROSITE" id="PS51063"/>
    </source>
</evidence>
<organism evidence="3">
    <name type="scientific">uncultured Solirubrobacteraceae bacterium</name>
    <dbReference type="NCBI Taxonomy" id="1162706"/>
    <lineage>
        <taxon>Bacteria</taxon>
        <taxon>Bacillati</taxon>
        <taxon>Actinomycetota</taxon>
        <taxon>Thermoleophilia</taxon>
        <taxon>Solirubrobacterales</taxon>
        <taxon>Solirubrobacteraceae</taxon>
        <taxon>environmental samples</taxon>
    </lineage>
</organism>
<evidence type="ECO:0000256" key="1">
    <source>
        <dbReference type="SAM" id="MobiDB-lite"/>
    </source>
</evidence>
<sequence>MTDLDLLGDVRVQSLLDIDPDLGADIPDDERSAARRATSVHTITLAEGEGEILSRLGQRPDLAGFFITEGLLLREVRLDSRALPELLGPGDVVEPPVEINTFLPVHSRMVALAPTRLAILGPSFARACAKWPSLLGAIERRKSAERQRVAIHGAIAQLARVEIRLLALLWHLAGTWGRVASDGVVVPFALTHEMLGQFVGAERPTVTLAVGQLDSEGLIARLDDRTWLLRSGSDAWLNEELGHAPLEPTAVARARQVRSEARIARDEARAARAEAAQTRRRRGELRKSPSEDVA</sequence>
<evidence type="ECO:0000313" key="3">
    <source>
        <dbReference type="EMBL" id="CAA9525186.1"/>
    </source>
</evidence>
<dbReference type="GO" id="GO:0006355">
    <property type="term" value="P:regulation of DNA-templated transcription"/>
    <property type="evidence" value="ECO:0007669"/>
    <property type="project" value="InterPro"/>
</dbReference>
<feature type="compositionally biased region" description="Basic and acidic residues" evidence="1">
    <location>
        <begin position="285"/>
        <end position="294"/>
    </location>
</feature>
<protein>
    <recommendedName>
        <fullName evidence="2">HTH crp-type domain-containing protein</fullName>
    </recommendedName>
</protein>
<dbReference type="SUPFAM" id="SSF46785">
    <property type="entry name" value="Winged helix' DNA-binding domain"/>
    <property type="match status" value="1"/>
</dbReference>
<dbReference type="GO" id="GO:0003677">
    <property type="term" value="F:DNA binding"/>
    <property type="evidence" value="ECO:0007669"/>
    <property type="project" value="InterPro"/>
</dbReference>
<accession>A0A6J4TKZ1</accession>
<dbReference type="Pfam" id="PF13545">
    <property type="entry name" value="HTH_Crp_2"/>
    <property type="match status" value="1"/>
</dbReference>
<dbReference type="Gene3D" id="2.60.120.10">
    <property type="entry name" value="Jelly Rolls"/>
    <property type="match status" value="1"/>
</dbReference>
<dbReference type="PROSITE" id="PS51063">
    <property type="entry name" value="HTH_CRP_2"/>
    <property type="match status" value="1"/>
</dbReference>
<dbReference type="AlphaFoldDB" id="A0A6J4TKZ1"/>